<dbReference type="PANTHER" id="PTHR10954">
    <property type="entry name" value="RIBONUCLEASE H2 SUBUNIT A"/>
    <property type="match status" value="1"/>
</dbReference>
<evidence type="ECO:0000256" key="4">
    <source>
        <dbReference type="ARBA" id="ARBA00007058"/>
    </source>
</evidence>
<evidence type="ECO:0000256" key="5">
    <source>
        <dbReference type="ARBA" id="ARBA00022722"/>
    </source>
</evidence>
<dbReference type="PANTHER" id="PTHR10954:SF19">
    <property type="entry name" value="RIBONUCLEASE"/>
    <property type="match status" value="1"/>
</dbReference>
<dbReference type="Gene3D" id="3.30.420.10">
    <property type="entry name" value="Ribonuclease H-like superfamily/Ribonuclease H"/>
    <property type="match status" value="1"/>
</dbReference>
<dbReference type="PROSITE" id="PS51975">
    <property type="entry name" value="RNASE_H_2"/>
    <property type="match status" value="1"/>
</dbReference>
<dbReference type="Pfam" id="PF01351">
    <property type="entry name" value="RNase_HII"/>
    <property type="match status" value="1"/>
</dbReference>
<feature type="domain" description="RNase H type-2" evidence="12">
    <location>
        <begin position="54"/>
        <end position="273"/>
    </location>
</feature>
<dbReference type="InterPro" id="IPR012337">
    <property type="entry name" value="RNaseH-like_sf"/>
</dbReference>
<sequence length="338" mass="37757">MVLGLCWANTSHSCQSGWPGPTARQCCNCKFLERTPPAERESPAPAAAQARSPRTRCASSPASRHPSGDDESAASQRRTSPPPNSRPQQDSKTLKEEQREELFESLKVNNSIGWEVDVICPKDLSAKMLKKSKVNLNEISHNSAMCLVRKVLDMGVLLAEVYIDTVGDPEKYRIKLTEKFPGIKFVVAKKADSLYPVVSGASIVAMVTRDRALRNWVFDETALSLHMKTGSGYPGDPDTKQWLEDHKHPVFGFPTLVRFSWGTCKPFFKDAVEVTWESDEVDEVDEDGTDNGSTKRQVKLSSLGFTGFKRKTEEIESSGKGHCKFFQARKLELVRKFQ</sequence>
<feature type="compositionally biased region" description="Low complexity" evidence="11">
    <location>
        <begin position="43"/>
        <end position="56"/>
    </location>
</feature>
<evidence type="ECO:0000313" key="14">
    <source>
        <dbReference type="Proteomes" id="UP000604825"/>
    </source>
</evidence>
<comment type="caution">
    <text evidence="13">The sequence shown here is derived from an EMBL/GenBank/DDBJ whole genome shotgun (WGS) entry which is preliminary data.</text>
</comment>
<evidence type="ECO:0000256" key="11">
    <source>
        <dbReference type="SAM" id="MobiDB-lite"/>
    </source>
</evidence>
<dbReference type="InterPro" id="IPR036397">
    <property type="entry name" value="RNaseH_sf"/>
</dbReference>
<evidence type="ECO:0000256" key="10">
    <source>
        <dbReference type="RuleBase" id="RU003515"/>
    </source>
</evidence>
<dbReference type="GO" id="GO:0032299">
    <property type="term" value="C:ribonuclease H2 complex"/>
    <property type="evidence" value="ECO:0007669"/>
    <property type="project" value="TreeGrafter"/>
</dbReference>
<dbReference type="InterPro" id="IPR024567">
    <property type="entry name" value="RNase_HII/HIII_dom"/>
</dbReference>
<dbReference type="Gene3D" id="1.10.10.460">
    <property type="entry name" value="Ribonuclease hii. Domain 2"/>
    <property type="match status" value="1"/>
</dbReference>
<comment type="function">
    <text evidence="10">Endonuclease that specifically degrades the RNA of RNA-DNA hybrids.</text>
</comment>
<keyword evidence="14" id="KW-1185">Reference proteome</keyword>
<reference evidence="13" key="1">
    <citation type="submission" date="2020-10" db="EMBL/GenBank/DDBJ databases">
        <authorList>
            <person name="Han B."/>
            <person name="Lu T."/>
            <person name="Zhao Q."/>
            <person name="Huang X."/>
            <person name="Zhao Y."/>
        </authorList>
    </citation>
    <scope>NUCLEOTIDE SEQUENCE</scope>
</reference>
<evidence type="ECO:0000256" key="7">
    <source>
        <dbReference type="ARBA" id="ARBA00022759"/>
    </source>
</evidence>
<comment type="similarity">
    <text evidence="4">Belongs to the RNase HII family. Eukaryotic subfamily.</text>
</comment>
<protein>
    <recommendedName>
        <fullName evidence="10">Ribonuclease</fullName>
        <ecNumber evidence="10">3.1.26.4</ecNumber>
    </recommendedName>
</protein>
<proteinExistence type="inferred from homology"/>
<keyword evidence="7 10" id="KW-0255">Endonuclease</keyword>
<comment type="cofactor">
    <cofactor evidence="3">
        <name>Mg(2+)</name>
        <dbReference type="ChEBI" id="CHEBI:18420"/>
    </cofactor>
</comment>
<evidence type="ECO:0000256" key="1">
    <source>
        <dbReference type="ARBA" id="ARBA00000077"/>
    </source>
</evidence>
<name>A0A811RKM9_9POAL</name>
<gene>
    <name evidence="13" type="ORF">NCGR_LOCUS53806</name>
</gene>
<dbReference type="InterPro" id="IPR001352">
    <property type="entry name" value="RNase_HII/HIII"/>
</dbReference>
<evidence type="ECO:0000256" key="3">
    <source>
        <dbReference type="ARBA" id="ARBA00001946"/>
    </source>
</evidence>
<dbReference type="GO" id="GO:0003723">
    <property type="term" value="F:RNA binding"/>
    <property type="evidence" value="ECO:0007669"/>
    <property type="project" value="UniProtKB-UniRule"/>
</dbReference>
<dbReference type="AlphaFoldDB" id="A0A811RKM9"/>
<feature type="region of interest" description="Disordered" evidence="11">
    <location>
        <begin position="37"/>
        <end position="99"/>
    </location>
</feature>
<comment type="cofactor">
    <cofactor evidence="2">
        <name>Mn(2+)</name>
        <dbReference type="ChEBI" id="CHEBI:29035"/>
    </cofactor>
</comment>
<evidence type="ECO:0000259" key="12">
    <source>
        <dbReference type="PROSITE" id="PS51975"/>
    </source>
</evidence>
<evidence type="ECO:0000313" key="13">
    <source>
        <dbReference type="EMBL" id="CAD6270514.1"/>
    </source>
</evidence>
<dbReference type="GO" id="GO:0043137">
    <property type="term" value="P:DNA replication, removal of RNA primer"/>
    <property type="evidence" value="ECO:0007669"/>
    <property type="project" value="TreeGrafter"/>
</dbReference>
<dbReference type="FunFam" id="3.30.420.10:FF:000016">
    <property type="entry name" value="Ribonuclease"/>
    <property type="match status" value="1"/>
</dbReference>
<accession>A0A811RKM9</accession>
<comment type="caution">
    <text evidence="9">Lacks conserved residue(s) required for the propagation of feature annotation.</text>
</comment>
<dbReference type="GO" id="GO:0046872">
    <property type="term" value="F:metal ion binding"/>
    <property type="evidence" value="ECO:0007669"/>
    <property type="project" value="UniProtKB-KW"/>
</dbReference>
<dbReference type="Proteomes" id="UP000604825">
    <property type="component" value="Unassembled WGS sequence"/>
</dbReference>
<evidence type="ECO:0000256" key="8">
    <source>
        <dbReference type="ARBA" id="ARBA00022801"/>
    </source>
</evidence>
<evidence type="ECO:0000256" key="2">
    <source>
        <dbReference type="ARBA" id="ARBA00001936"/>
    </source>
</evidence>
<keyword evidence="5 10" id="KW-0540">Nuclease</keyword>
<evidence type="ECO:0000256" key="6">
    <source>
        <dbReference type="ARBA" id="ARBA00022723"/>
    </source>
</evidence>
<dbReference type="SUPFAM" id="SSF53098">
    <property type="entry name" value="Ribonuclease H-like"/>
    <property type="match status" value="1"/>
</dbReference>
<dbReference type="EC" id="3.1.26.4" evidence="10"/>
<dbReference type="CDD" id="cd07181">
    <property type="entry name" value="RNase_HII_eukaryota_like"/>
    <property type="match status" value="1"/>
</dbReference>
<organism evidence="13 14">
    <name type="scientific">Miscanthus lutarioriparius</name>
    <dbReference type="NCBI Taxonomy" id="422564"/>
    <lineage>
        <taxon>Eukaryota</taxon>
        <taxon>Viridiplantae</taxon>
        <taxon>Streptophyta</taxon>
        <taxon>Embryophyta</taxon>
        <taxon>Tracheophyta</taxon>
        <taxon>Spermatophyta</taxon>
        <taxon>Magnoliopsida</taxon>
        <taxon>Liliopsida</taxon>
        <taxon>Poales</taxon>
        <taxon>Poaceae</taxon>
        <taxon>PACMAD clade</taxon>
        <taxon>Panicoideae</taxon>
        <taxon>Andropogonodae</taxon>
        <taxon>Andropogoneae</taxon>
        <taxon>Saccharinae</taxon>
        <taxon>Miscanthus</taxon>
    </lineage>
</organism>
<dbReference type="FunFam" id="1.10.10.460:FF:000001">
    <property type="entry name" value="Ribonuclease"/>
    <property type="match status" value="1"/>
</dbReference>
<keyword evidence="8 10" id="KW-0378">Hydrolase</keyword>
<keyword evidence="6" id="KW-0479">Metal-binding</keyword>
<dbReference type="InterPro" id="IPR023160">
    <property type="entry name" value="RNase_HII_hlx-loop-hlx_cap_dom"/>
</dbReference>
<dbReference type="GO" id="GO:0004523">
    <property type="term" value="F:RNA-DNA hybrid ribonuclease activity"/>
    <property type="evidence" value="ECO:0007669"/>
    <property type="project" value="UniProtKB-EC"/>
</dbReference>
<comment type="catalytic activity">
    <reaction evidence="1 10">
        <text>Endonucleolytic cleavage to 5'-phosphomonoester.</text>
        <dbReference type="EC" id="3.1.26.4"/>
    </reaction>
</comment>
<dbReference type="EMBL" id="CAJGYO010000015">
    <property type="protein sequence ID" value="CAD6270514.1"/>
    <property type="molecule type" value="Genomic_DNA"/>
</dbReference>
<evidence type="ECO:0000256" key="9">
    <source>
        <dbReference type="PROSITE-ProRule" id="PRU01319"/>
    </source>
</evidence>
<dbReference type="OrthoDB" id="7462577at2759"/>
<dbReference type="GO" id="GO:0006298">
    <property type="term" value="P:mismatch repair"/>
    <property type="evidence" value="ECO:0007669"/>
    <property type="project" value="TreeGrafter"/>
</dbReference>